<dbReference type="EMBL" id="JANBQF010000665">
    <property type="protein sequence ID" value="KAJ1999654.1"/>
    <property type="molecule type" value="Genomic_DNA"/>
</dbReference>
<feature type="compositionally biased region" description="Polar residues" evidence="1">
    <location>
        <begin position="291"/>
        <end position="303"/>
    </location>
</feature>
<feature type="region of interest" description="Disordered" evidence="1">
    <location>
        <begin position="258"/>
        <end position="308"/>
    </location>
</feature>
<keyword evidence="2" id="KW-0472">Membrane</keyword>
<keyword evidence="2" id="KW-1133">Transmembrane helix</keyword>
<reference evidence="3" key="1">
    <citation type="submission" date="2022-07" db="EMBL/GenBank/DDBJ databases">
        <title>Phylogenomic reconstructions and comparative analyses of Kickxellomycotina fungi.</title>
        <authorList>
            <person name="Reynolds N.K."/>
            <person name="Stajich J.E."/>
            <person name="Barry K."/>
            <person name="Grigoriev I.V."/>
            <person name="Crous P."/>
            <person name="Smith M.E."/>
        </authorList>
    </citation>
    <scope>NUCLEOTIDE SEQUENCE</scope>
    <source>
        <strain evidence="3">IMI 214461</strain>
    </source>
</reference>
<evidence type="ECO:0000256" key="2">
    <source>
        <dbReference type="SAM" id="Phobius"/>
    </source>
</evidence>
<accession>A0A9W8B8H1</accession>
<feature type="compositionally biased region" description="Acidic residues" evidence="1">
    <location>
        <begin position="259"/>
        <end position="270"/>
    </location>
</feature>
<sequence length="327" mass="34435">MAAPAGQNTGSSNTLVPALARSSLDNCSDNPARITCPEGQTALYVAQNSVDCAHYICSAVGDGGDSGSNSGSPTTKSVVLPAILGSLLPAIAICFGIVFYISRRRKAERTTDAQHQDAKYMSSYNNLADDTFGADPRSPGAYSSTYSVSKWRDSAFPAPGSPHSHASIPIIFSQENSAEFQHGSRETKLYDGAQESAYRETRLFTASASSENHPRQWAAPNVVNVKQKPQLVVLDSSTVSTVAGAGLAVSTAGIRDLQADDSDSASDSDSDTSSPATPYTPDTPDTPDTPNVSEASAPATTQMPRIVQVGRPLMIRALESSQKQEQL</sequence>
<gene>
    <name evidence="3" type="ORF">H4R26_004973</name>
</gene>
<evidence type="ECO:0000313" key="4">
    <source>
        <dbReference type="Proteomes" id="UP001150907"/>
    </source>
</evidence>
<evidence type="ECO:0000313" key="3">
    <source>
        <dbReference type="EMBL" id="KAJ1999654.1"/>
    </source>
</evidence>
<feature type="transmembrane region" description="Helical" evidence="2">
    <location>
        <begin position="78"/>
        <end position="101"/>
    </location>
</feature>
<feature type="compositionally biased region" description="Low complexity" evidence="1">
    <location>
        <begin position="271"/>
        <end position="290"/>
    </location>
</feature>
<dbReference type="OrthoDB" id="5568769at2759"/>
<feature type="non-terminal residue" evidence="3">
    <location>
        <position position="327"/>
    </location>
</feature>
<protein>
    <submittedName>
        <fullName evidence="3">Uncharacterized protein</fullName>
    </submittedName>
</protein>
<dbReference type="AlphaFoldDB" id="A0A9W8B8H1"/>
<keyword evidence="2" id="KW-0812">Transmembrane</keyword>
<comment type="caution">
    <text evidence="3">The sequence shown here is derived from an EMBL/GenBank/DDBJ whole genome shotgun (WGS) entry which is preliminary data.</text>
</comment>
<name>A0A9W8B8H1_9FUNG</name>
<evidence type="ECO:0000256" key="1">
    <source>
        <dbReference type="SAM" id="MobiDB-lite"/>
    </source>
</evidence>
<keyword evidence="4" id="KW-1185">Reference proteome</keyword>
<proteinExistence type="predicted"/>
<dbReference type="Proteomes" id="UP001150907">
    <property type="component" value="Unassembled WGS sequence"/>
</dbReference>
<organism evidence="3 4">
    <name type="scientific">Coemansia thaxteri</name>
    <dbReference type="NCBI Taxonomy" id="2663907"/>
    <lineage>
        <taxon>Eukaryota</taxon>
        <taxon>Fungi</taxon>
        <taxon>Fungi incertae sedis</taxon>
        <taxon>Zoopagomycota</taxon>
        <taxon>Kickxellomycotina</taxon>
        <taxon>Kickxellomycetes</taxon>
        <taxon>Kickxellales</taxon>
        <taxon>Kickxellaceae</taxon>
        <taxon>Coemansia</taxon>
    </lineage>
</organism>